<feature type="region of interest" description="Disordered" evidence="1">
    <location>
        <begin position="197"/>
        <end position="247"/>
    </location>
</feature>
<protein>
    <submittedName>
        <fullName evidence="2">Uncharacterized protein</fullName>
    </submittedName>
</protein>
<proteinExistence type="predicted"/>
<feature type="region of interest" description="Disordered" evidence="1">
    <location>
        <begin position="123"/>
        <end position="152"/>
    </location>
</feature>
<reference evidence="2 3" key="1">
    <citation type="submission" date="2020-07" db="EMBL/GenBank/DDBJ databases">
        <title>Comparative genomics of pyrophilous fungi reveals a link between fire events and developmental genes.</title>
        <authorList>
            <consortium name="DOE Joint Genome Institute"/>
            <person name="Steindorff A.S."/>
            <person name="Carver A."/>
            <person name="Calhoun S."/>
            <person name="Stillman K."/>
            <person name="Liu H."/>
            <person name="Lipzen A."/>
            <person name="Pangilinan J."/>
            <person name="Labutti K."/>
            <person name="Bruns T.D."/>
            <person name="Grigoriev I.V."/>
        </authorList>
    </citation>
    <scope>NUCLEOTIDE SEQUENCE [LARGE SCALE GENOMIC DNA]</scope>
    <source>
        <strain evidence="2 3">CBS 144469</strain>
    </source>
</reference>
<evidence type="ECO:0000313" key="3">
    <source>
        <dbReference type="Proteomes" id="UP000521943"/>
    </source>
</evidence>
<gene>
    <name evidence="2" type="ORF">DFP72DRAFT_860641</name>
</gene>
<evidence type="ECO:0000313" key="2">
    <source>
        <dbReference type="EMBL" id="KAF6742281.1"/>
    </source>
</evidence>
<accession>A0A8H6LV47</accession>
<organism evidence="2 3">
    <name type="scientific">Ephemerocybe angulata</name>
    <dbReference type="NCBI Taxonomy" id="980116"/>
    <lineage>
        <taxon>Eukaryota</taxon>
        <taxon>Fungi</taxon>
        <taxon>Dikarya</taxon>
        <taxon>Basidiomycota</taxon>
        <taxon>Agaricomycotina</taxon>
        <taxon>Agaricomycetes</taxon>
        <taxon>Agaricomycetidae</taxon>
        <taxon>Agaricales</taxon>
        <taxon>Agaricineae</taxon>
        <taxon>Psathyrellaceae</taxon>
        <taxon>Ephemerocybe</taxon>
    </lineage>
</organism>
<dbReference type="Proteomes" id="UP000521943">
    <property type="component" value="Unassembled WGS sequence"/>
</dbReference>
<keyword evidence="3" id="KW-1185">Reference proteome</keyword>
<dbReference type="AlphaFoldDB" id="A0A8H6LV47"/>
<name>A0A8H6LV47_9AGAR</name>
<comment type="caution">
    <text evidence="2">The sequence shown here is derived from an EMBL/GenBank/DDBJ whole genome shotgun (WGS) entry which is preliminary data.</text>
</comment>
<dbReference type="EMBL" id="JACGCI010000189">
    <property type="protein sequence ID" value="KAF6742281.1"/>
    <property type="molecule type" value="Genomic_DNA"/>
</dbReference>
<evidence type="ECO:0000256" key="1">
    <source>
        <dbReference type="SAM" id="MobiDB-lite"/>
    </source>
</evidence>
<sequence>MAILVAERFVATTPAHIVPSRAHTCSTVIEPDFTSCWPSGHRFGGGLVLITQRHYHHRVPFYEAAHSPTSPPLLLSLPSIVHATLQSTALHYAVNTSIGVYNSAPPVHINRNGWKGSRVRRLQGPAKLSEAAKGAKKTSRAAVADDEKKRRKKVRKENYIYKVLKQVPRGKYSVTFPTKPSSPAPQQRLANDQSVWKALGPGANRPPDRLPRRTTAPASGTTPTTRASAIRMKTIDDTGGLRRSSWR</sequence>
<feature type="compositionally biased region" description="Low complexity" evidence="1">
    <location>
        <begin position="213"/>
        <end position="229"/>
    </location>
</feature>